<dbReference type="InterPro" id="IPR000719">
    <property type="entry name" value="Prot_kinase_dom"/>
</dbReference>
<proteinExistence type="evidence at transcript level"/>
<dbReference type="Pfam" id="PF07714">
    <property type="entry name" value="PK_Tyr_Ser-Thr"/>
    <property type="match status" value="1"/>
</dbReference>
<evidence type="ECO:0000256" key="5">
    <source>
        <dbReference type="PROSITE-ProRule" id="PRU10141"/>
    </source>
</evidence>
<feature type="domain" description="Protein kinase" evidence="7">
    <location>
        <begin position="136"/>
        <end position="315"/>
    </location>
</feature>
<evidence type="ECO:0000256" key="6">
    <source>
        <dbReference type="SAM" id="SignalP"/>
    </source>
</evidence>
<feature type="binding site" evidence="5">
    <location>
        <position position="166"/>
    </location>
    <ligand>
        <name>ATP</name>
        <dbReference type="ChEBI" id="CHEBI:30616"/>
    </ligand>
</feature>
<name>A0A1L6K4G2_POPTO</name>
<keyword evidence="3 5" id="KW-0067">ATP-binding</keyword>
<evidence type="ECO:0000256" key="4">
    <source>
        <dbReference type="ARBA" id="ARBA00023180"/>
    </source>
</evidence>
<dbReference type="InterPro" id="IPR019825">
    <property type="entry name" value="Lectin_legB_Mn/Ca_BS"/>
</dbReference>
<dbReference type="InterPro" id="IPR013320">
    <property type="entry name" value="ConA-like_dom_sf"/>
</dbReference>
<feature type="signal peptide" evidence="6">
    <location>
        <begin position="1"/>
        <end position="23"/>
    </location>
</feature>
<dbReference type="AlphaFoldDB" id="A0A1L6K4G2"/>
<dbReference type="EMBL" id="KU573235">
    <property type="protein sequence ID" value="APR63700.1"/>
    <property type="molecule type" value="mRNA"/>
</dbReference>
<dbReference type="PROSITE" id="PS00307">
    <property type="entry name" value="LECTIN_LEGUME_BETA"/>
    <property type="match status" value="1"/>
</dbReference>
<protein>
    <recommendedName>
        <fullName evidence="7">Protein kinase domain-containing protein</fullName>
    </recommendedName>
</protein>
<dbReference type="PROSITE" id="PS00107">
    <property type="entry name" value="PROTEIN_KINASE_ATP"/>
    <property type="match status" value="1"/>
</dbReference>
<dbReference type="PANTHER" id="PTHR27007">
    <property type="match status" value="1"/>
</dbReference>
<evidence type="ECO:0000256" key="3">
    <source>
        <dbReference type="ARBA" id="ARBA00022840"/>
    </source>
</evidence>
<organism evidence="8">
    <name type="scientific">Populus tomentosa</name>
    <name type="common">Chinese white poplar</name>
    <dbReference type="NCBI Taxonomy" id="118781"/>
    <lineage>
        <taxon>Eukaryota</taxon>
        <taxon>Viridiplantae</taxon>
        <taxon>Streptophyta</taxon>
        <taxon>Embryophyta</taxon>
        <taxon>Tracheophyta</taxon>
        <taxon>Spermatophyta</taxon>
        <taxon>Magnoliopsida</taxon>
        <taxon>eudicotyledons</taxon>
        <taxon>Gunneridae</taxon>
        <taxon>Pentapetalae</taxon>
        <taxon>rosids</taxon>
        <taxon>fabids</taxon>
        <taxon>Malpighiales</taxon>
        <taxon>Salicaceae</taxon>
        <taxon>Saliceae</taxon>
        <taxon>Populus</taxon>
    </lineage>
</organism>
<evidence type="ECO:0000256" key="1">
    <source>
        <dbReference type="ARBA" id="ARBA00022734"/>
    </source>
</evidence>
<sequence length="315" mass="35260">MYGLGMHLLWHRIIVLLFPIARGHILESWIDGVTRQIAVELDTYLNEFDPDGKHMGIGAISITNPVAARKLQIIVAYAGNPLMIFLNQSIDMSTWVLNSVCIGFTSTTGPFLESHESSKRTKMHTCIQLSKATRKFCREIVLGTGVFGSVYKGVVSSYPPMILAAKNISETSRQAYLAEICTRGHMRHKNIVQLQGWCHERQQLLLGIFEENSLLNYACSLQGRNALLEGVHRMLEGKHNEQQVKKALLVGLACLHPDTKGRPTIRKVEQILLKPNVPLMKVSESRPTAIFVPLYTAASTTRCEKKKCRRGQDAP</sequence>
<dbReference type="SUPFAM" id="SSF49899">
    <property type="entry name" value="Concanavalin A-like lectins/glucanases"/>
    <property type="match status" value="1"/>
</dbReference>
<dbReference type="GO" id="GO:0051707">
    <property type="term" value="P:response to other organism"/>
    <property type="evidence" value="ECO:0007669"/>
    <property type="project" value="UniProtKB-ARBA"/>
</dbReference>
<dbReference type="Gene3D" id="2.60.120.200">
    <property type="match status" value="1"/>
</dbReference>
<feature type="chain" id="PRO_5013267535" description="Protein kinase domain-containing protein" evidence="6">
    <location>
        <begin position="24"/>
        <end position="315"/>
    </location>
</feature>
<dbReference type="GO" id="GO:0004672">
    <property type="term" value="F:protein kinase activity"/>
    <property type="evidence" value="ECO:0007669"/>
    <property type="project" value="InterPro"/>
</dbReference>
<keyword evidence="6" id="KW-0732">Signal</keyword>
<evidence type="ECO:0000313" key="8">
    <source>
        <dbReference type="EMBL" id="APR63700.1"/>
    </source>
</evidence>
<dbReference type="InterPro" id="IPR011009">
    <property type="entry name" value="Kinase-like_dom_sf"/>
</dbReference>
<dbReference type="GO" id="GO:0005524">
    <property type="term" value="F:ATP binding"/>
    <property type="evidence" value="ECO:0007669"/>
    <property type="project" value="UniProtKB-UniRule"/>
</dbReference>
<keyword evidence="4" id="KW-0325">Glycoprotein</keyword>
<accession>A0A1L6K4G2</accession>
<keyword evidence="2 5" id="KW-0547">Nucleotide-binding</keyword>
<dbReference type="GO" id="GO:0030246">
    <property type="term" value="F:carbohydrate binding"/>
    <property type="evidence" value="ECO:0007669"/>
    <property type="project" value="UniProtKB-KW"/>
</dbReference>
<dbReference type="InterPro" id="IPR001245">
    <property type="entry name" value="Ser-Thr/Tyr_kinase_cat_dom"/>
</dbReference>
<dbReference type="SUPFAM" id="SSF56112">
    <property type="entry name" value="Protein kinase-like (PK-like)"/>
    <property type="match status" value="1"/>
</dbReference>
<dbReference type="PROSITE" id="PS50011">
    <property type="entry name" value="PROTEIN_KINASE_DOM"/>
    <property type="match status" value="1"/>
</dbReference>
<dbReference type="InterPro" id="IPR017441">
    <property type="entry name" value="Protein_kinase_ATP_BS"/>
</dbReference>
<dbReference type="Gene3D" id="3.30.200.20">
    <property type="entry name" value="Phosphorylase Kinase, domain 1"/>
    <property type="match status" value="1"/>
</dbReference>
<keyword evidence="1" id="KW-0430">Lectin</keyword>
<evidence type="ECO:0000259" key="7">
    <source>
        <dbReference type="PROSITE" id="PS50011"/>
    </source>
</evidence>
<dbReference type="InterPro" id="IPR050528">
    <property type="entry name" value="L-type_Lectin-RKs"/>
</dbReference>
<reference evidence="8" key="1">
    <citation type="submission" date="2016-01" db="EMBL/GenBank/DDBJ databases">
        <title>Dissection of insertion-deletion (InDel) variations within complex gene networks underlying wood formation in Populus.</title>
        <authorList>
            <person name="Zhang D."/>
            <person name="Gong C."/>
            <person name="Du Q."/>
            <person name="Xie J."/>
            <person name="Yang X."/>
            <person name="Quan M."/>
            <person name="Li B."/>
        </authorList>
    </citation>
    <scope>NUCLEOTIDE SEQUENCE</scope>
</reference>
<evidence type="ECO:0000256" key="2">
    <source>
        <dbReference type="ARBA" id="ARBA00022741"/>
    </source>
</evidence>